<dbReference type="GO" id="GO:0005886">
    <property type="term" value="C:plasma membrane"/>
    <property type="evidence" value="ECO:0007669"/>
    <property type="project" value="UniProtKB-SubCell"/>
</dbReference>
<evidence type="ECO:0000256" key="1">
    <source>
        <dbReference type="ARBA" id="ARBA00004651"/>
    </source>
</evidence>
<feature type="transmembrane region" description="Helical" evidence="6">
    <location>
        <begin position="77"/>
        <end position="95"/>
    </location>
</feature>
<comment type="caution">
    <text evidence="7">The sequence shown here is derived from an EMBL/GenBank/DDBJ whole genome shotgun (WGS) entry which is preliminary data.</text>
</comment>
<dbReference type="PANTHER" id="PTHR42770">
    <property type="entry name" value="AMINO ACID TRANSPORTER-RELATED"/>
    <property type="match status" value="1"/>
</dbReference>
<keyword evidence="2" id="KW-1003">Cell membrane</keyword>
<evidence type="ECO:0000256" key="4">
    <source>
        <dbReference type="ARBA" id="ARBA00022989"/>
    </source>
</evidence>
<dbReference type="AlphaFoldDB" id="A0A6L5GTC7"/>
<evidence type="ECO:0000256" key="2">
    <source>
        <dbReference type="ARBA" id="ARBA00022475"/>
    </source>
</evidence>
<keyword evidence="4 6" id="KW-1133">Transmembrane helix</keyword>
<keyword evidence="5 6" id="KW-0472">Membrane</keyword>
<feature type="transmembrane region" description="Helical" evidence="6">
    <location>
        <begin position="223"/>
        <end position="246"/>
    </location>
</feature>
<evidence type="ECO:0000313" key="8">
    <source>
        <dbReference type="Proteomes" id="UP000473648"/>
    </source>
</evidence>
<sequence length="486" mass="51748">MAANKKLGMGSVVATGVGLIVATSCLLSLGQGSSAIGTTFIISMVIACVINILFALSVSELNSLMPNITGGLPQYTLASMGPFVTIVIMVGGYLACNTMVSSAECAMFGNTIQSVFPQAGIPASVYCVVLVAILILINLNGVDIFAKVQDFVAYALIVSLLILGVLGTIKVGTGTPINQPAVLSSKFSDITGLCGLAFFLFIGCEYVIPIGDKIDNPRRKIPAGMVISLLLVLTFQIFMCIGFSHYTPWAQLGKSTTPHVLYGTMLLGPVGTYWMAIVSVLAVISSVNTVISSLAYIAAGMAKIGLLPEIFNKTNKKGAPVAGILLFGGIILVINAVGLSTSSSLSFLILCGCAFWMLSYIVTHINVLIFRKRLPNAPRKFKVPGGPIIPVLGAIGMAWMFWNISSDPAERTLIYIVCLIMVVVLSVYAVLWIKKVMHRPLFKPFPMEEVMAMDNDLYSVYHDPKTGRLRANIARGGVTPLGESES</sequence>
<feature type="transmembrane region" description="Helical" evidence="6">
    <location>
        <begin position="413"/>
        <end position="433"/>
    </location>
</feature>
<keyword evidence="8" id="KW-1185">Reference proteome</keyword>
<keyword evidence="3 6" id="KW-0812">Transmembrane</keyword>
<reference evidence="7" key="1">
    <citation type="journal article" date="2020" name="Appl. Environ. Microbiol.">
        <title>Medium-Chain Fatty Acid Synthesis by 'Candidatus Weimeria bifida' gen. nov., sp. nov., and 'Candidatus Pseudoramibacter fermentans' sp. nov.</title>
        <authorList>
            <person name="Scarborough M.J."/>
            <person name="Myers K.S."/>
            <person name="Donohue T.J."/>
            <person name="Noguera D.R."/>
        </authorList>
    </citation>
    <scope>NUCLEOTIDE SEQUENCE</scope>
    <source>
        <strain evidence="7">EUB1.1</strain>
    </source>
</reference>
<dbReference type="PROSITE" id="PS51257">
    <property type="entry name" value="PROKAR_LIPOPROTEIN"/>
    <property type="match status" value="1"/>
</dbReference>
<name>A0A6L5GTC7_9FIRM</name>
<feature type="transmembrane region" description="Helical" evidence="6">
    <location>
        <begin position="345"/>
        <end position="369"/>
    </location>
</feature>
<proteinExistence type="predicted"/>
<feature type="transmembrane region" description="Helical" evidence="6">
    <location>
        <begin position="7"/>
        <end position="29"/>
    </location>
</feature>
<evidence type="ECO:0000313" key="7">
    <source>
        <dbReference type="EMBL" id="MQM73531.1"/>
    </source>
</evidence>
<organism evidence="7 8">
    <name type="scientific">Candidatus Pseudoramibacter fermentans</name>
    <dbReference type="NCBI Taxonomy" id="2594427"/>
    <lineage>
        <taxon>Bacteria</taxon>
        <taxon>Bacillati</taxon>
        <taxon>Bacillota</taxon>
        <taxon>Clostridia</taxon>
        <taxon>Eubacteriales</taxon>
        <taxon>Eubacteriaceae</taxon>
        <taxon>Pseudoramibacter</taxon>
    </lineage>
</organism>
<feature type="transmembrane region" description="Helical" evidence="6">
    <location>
        <begin position="319"/>
        <end position="339"/>
    </location>
</feature>
<dbReference type="Proteomes" id="UP000473648">
    <property type="component" value="Unassembled WGS sequence"/>
</dbReference>
<comment type="subcellular location">
    <subcellularLocation>
        <location evidence="1">Cell membrane</location>
        <topology evidence="1">Multi-pass membrane protein</topology>
    </subcellularLocation>
</comment>
<feature type="transmembrane region" description="Helical" evidence="6">
    <location>
        <begin position="151"/>
        <end position="170"/>
    </location>
</feature>
<feature type="transmembrane region" description="Helical" evidence="6">
    <location>
        <begin position="190"/>
        <end position="211"/>
    </location>
</feature>
<evidence type="ECO:0000256" key="6">
    <source>
        <dbReference type="SAM" id="Phobius"/>
    </source>
</evidence>
<dbReference type="InterPro" id="IPR002293">
    <property type="entry name" value="AA/rel_permease1"/>
</dbReference>
<dbReference type="GO" id="GO:0022857">
    <property type="term" value="F:transmembrane transporter activity"/>
    <property type="evidence" value="ECO:0007669"/>
    <property type="project" value="InterPro"/>
</dbReference>
<dbReference type="EMBL" id="VOGB01000005">
    <property type="protein sequence ID" value="MQM73531.1"/>
    <property type="molecule type" value="Genomic_DNA"/>
</dbReference>
<accession>A0A6L5GTC7</accession>
<dbReference type="PIRSF" id="PIRSF006060">
    <property type="entry name" value="AA_transporter"/>
    <property type="match status" value="1"/>
</dbReference>
<feature type="transmembrane region" description="Helical" evidence="6">
    <location>
        <begin position="115"/>
        <end position="139"/>
    </location>
</feature>
<dbReference type="PANTHER" id="PTHR42770:SF12">
    <property type="entry name" value="AMINO ACID TRANSPORTER"/>
    <property type="match status" value="1"/>
</dbReference>
<feature type="transmembrane region" description="Helical" evidence="6">
    <location>
        <begin position="381"/>
        <end position="401"/>
    </location>
</feature>
<feature type="transmembrane region" description="Helical" evidence="6">
    <location>
        <begin position="35"/>
        <end position="56"/>
    </location>
</feature>
<gene>
    <name evidence="7" type="ORF">FRC53_09000</name>
</gene>
<evidence type="ECO:0000256" key="3">
    <source>
        <dbReference type="ARBA" id="ARBA00022692"/>
    </source>
</evidence>
<dbReference type="Gene3D" id="1.20.1740.10">
    <property type="entry name" value="Amino acid/polyamine transporter I"/>
    <property type="match status" value="1"/>
</dbReference>
<evidence type="ECO:0000256" key="5">
    <source>
        <dbReference type="ARBA" id="ARBA00023136"/>
    </source>
</evidence>
<dbReference type="InterPro" id="IPR050367">
    <property type="entry name" value="APC_superfamily"/>
</dbReference>
<protein>
    <submittedName>
        <fullName evidence="7">APC family permease</fullName>
    </submittedName>
</protein>
<dbReference type="Pfam" id="PF13520">
    <property type="entry name" value="AA_permease_2"/>
    <property type="match status" value="1"/>
</dbReference>